<evidence type="ECO:0000313" key="2">
    <source>
        <dbReference type="Proteomes" id="UP001597448"/>
    </source>
</evidence>
<dbReference type="InterPro" id="IPR024524">
    <property type="entry name" value="DUF3800"/>
</dbReference>
<evidence type="ECO:0000313" key="1">
    <source>
        <dbReference type="EMBL" id="MFD2410043.1"/>
    </source>
</evidence>
<name>A0ABW5F4S4_9BACL</name>
<dbReference type="EMBL" id="JBHUKY010000019">
    <property type="protein sequence ID" value="MFD2410043.1"/>
    <property type="molecule type" value="Genomic_DNA"/>
</dbReference>
<organism evidence="1 2">
    <name type="scientific">Paenibacillus rhizoplanae</name>
    <dbReference type="NCBI Taxonomy" id="1917181"/>
    <lineage>
        <taxon>Bacteria</taxon>
        <taxon>Bacillati</taxon>
        <taxon>Bacillota</taxon>
        <taxon>Bacilli</taxon>
        <taxon>Bacillales</taxon>
        <taxon>Paenibacillaceae</taxon>
        <taxon>Paenibacillus</taxon>
    </lineage>
</organism>
<proteinExistence type="predicted"/>
<protein>
    <submittedName>
        <fullName evidence="1">DUF3800 domain-containing protein</fullName>
    </submittedName>
</protein>
<sequence length="253" mass="29308">MTLYGFYTDESGNNGFGDMRNQPVLCYAGVLVPAHYQVYLHNEVQKIKDSLEKDIKSKIHGIPVEQFPSIDFFRKFEIHGKAFIDGEDFYYNLSDVERFAVVDNLLALLQVTDVKVVAAIVNKALYQTNTGETNHNRMHIHAYTELVKCISIELDASDSHAFVICDDGKPSEMNNFGDALRNPANRRVYPDLQVKLSHDKNCNLIQLADMVNFIASVYFRNVYGFQPRKRHQQKIMDFYSRHLDQKIIKWEYK</sequence>
<dbReference type="Proteomes" id="UP001597448">
    <property type="component" value="Unassembled WGS sequence"/>
</dbReference>
<comment type="caution">
    <text evidence="1">The sequence shown here is derived from an EMBL/GenBank/DDBJ whole genome shotgun (WGS) entry which is preliminary data.</text>
</comment>
<reference evidence="2" key="1">
    <citation type="journal article" date="2019" name="Int. J. Syst. Evol. Microbiol.">
        <title>The Global Catalogue of Microorganisms (GCM) 10K type strain sequencing project: providing services to taxonomists for standard genome sequencing and annotation.</title>
        <authorList>
            <consortium name="The Broad Institute Genomics Platform"/>
            <consortium name="The Broad Institute Genome Sequencing Center for Infectious Disease"/>
            <person name="Wu L."/>
            <person name="Ma J."/>
        </authorList>
    </citation>
    <scope>NUCLEOTIDE SEQUENCE [LARGE SCALE GENOMIC DNA]</scope>
    <source>
        <strain evidence="2">CCM 8725</strain>
    </source>
</reference>
<accession>A0ABW5F4S4</accession>
<dbReference type="Pfam" id="PF12686">
    <property type="entry name" value="DUF3800"/>
    <property type="match status" value="1"/>
</dbReference>
<keyword evidence="2" id="KW-1185">Reference proteome</keyword>
<dbReference type="RefSeq" id="WP_209987487.1">
    <property type="nucleotide sequence ID" value="NZ_JBHUKY010000019.1"/>
</dbReference>
<gene>
    <name evidence="1" type="ORF">ACFSX3_09200</name>
</gene>